<dbReference type="SMART" id="SM00903">
    <property type="entry name" value="Flavin_Reduct"/>
    <property type="match status" value="1"/>
</dbReference>
<sequence length="167" mass="17817">MTIHTEHPFVPPEPERDALRRFRGRLAAPVTVVAAGEGRRRSGLTVSSLLIADGEPPHVVILVDPDSDLRDRIEVGTPVAISLLDDGDQFLADAFAGTAPAPGGPFTLGSWTETPWGPAHDGRSWIGARLASISSLGYSDQIVASVEHIVIEGTTALSHVRGRYRPV</sequence>
<feature type="domain" description="Flavin reductase like" evidence="1">
    <location>
        <begin position="23"/>
        <end position="166"/>
    </location>
</feature>
<reference evidence="2 3" key="1">
    <citation type="submission" date="2019-07" db="EMBL/GenBank/DDBJ databases">
        <authorList>
            <person name="Zhao L.H."/>
        </authorList>
    </citation>
    <scope>NUCLEOTIDE SEQUENCE [LARGE SCALE GENOMIC DNA]</scope>
    <source>
        <strain evidence="2 3">Co35</strain>
    </source>
</reference>
<dbReference type="GO" id="GO:0010181">
    <property type="term" value="F:FMN binding"/>
    <property type="evidence" value="ECO:0007669"/>
    <property type="project" value="InterPro"/>
</dbReference>
<dbReference type="SUPFAM" id="SSF50475">
    <property type="entry name" value="FMN-binding split barrel"/>
    <property type="match status" value="1"/>
</dbReference>
<dbReference type="InterPro" id="IPR002563">
    <property type="entry name" value="Flavin_Rdtase-like_dom"/>
</dbReference>
<protein>
    <submittedName>
        <fullName evidence="2">Flavin reductase</fullName>
    </submittedName>
</protein>
<evidence type="ECO:0000313" key="2">
    <source>
        <dbReference type="EMBL" id="TSD65284.1"/>
    </source>
</evidence>
<dbReference type="EMBL" id="VLNT01000003">
    <property type="protein sequence ID" value="TSD65284.1"/>
    <property type="molecule type" value="Genomic_DNA"/>
</dbReference>
<dbReference type="RefSeq" id="WP_143912472.1">
    <property type="nucleotide sequence ID" value="NZ_VLNT01000003.1"/>
</dbReference>
<dbReference type="Proteomes" id="UP000316988">
    <property type="component" value="Unassembled WGS sequence"/>
</dbReference>
<accession>A0A554SG10</accession>
<dbReference type="InterPro" id="IPR012349">
    <property type="entry name" value="Split_barrel_FMN-bd"/>
</dbReference>
<comment type="caution">
    <text evidence="2">The sequence shown here is derived from an EMBL/GenBank/DDBJ whole genome shotgun (WGS) entry which is preliminary data.</text>
</comment>
<name>A0A554SG10_9ACTN</name>
<gene>
    <name evidence="2" type="ORF">FNM00_06180</name>
</gene>
<dbReference type="Gene3D" id="2.30.110.10">
    <property type="entry name" value="Electron Transport, Fmn-binding Protein, Chain A"/>
    <property type="match status" value="1"/>
</dbReference>
<organism evidence="2 3">
    <name type="scientific">Aeromicrobium piscarium</name>
    <dbReference type="NCBI Taxonomy" id="2590901"/>
    <lineage>
        <taxon>Bacteria</taxon>
        <taxon>Bacillati</taxon>
        <taxon>Actinomycetota</taxon>
        <taxon>Actinomycetes</taxon>
        <taxon>Propionibacteriales</taxon>
        <taxon>Nocardioidaceae</taxon>
        <taxon>Aeromicrobium</taxon>
    </lineage>
</organism>
<proteinExistence type="predicted"/>
<dbReference type="Pfam" id="PF01613">
    <property type="entry name" value="Flavin_Reduct"/>
    <property type="match status" value="1"/>
</dbReference>
<dbReference type="OrthoDB" id="3394673at2"/>
<evidence type="ECO:0000313" key="3">
    <source>
        <dbReference type="Proteomes" id="UP000316988"/>
    </source>
</evidence>
<evidence type="ECO:0000259" key="1">
    <source>
        <dbReference type="SMART" id="SM00903"/>
    </source>
</evidence>
<dbReference type="GO" id="GO:0016646">
    <property type="term" value="F:oxidoreductase activity, acting on the CH-NH group of donors, NAD or NADP as acceptor"/>
    <property type="evidence" value="ECO:0007669"/>
    <property type="project" value="UniProtKB-ARBA"/>
</dbReference>
<keyword evidence="3" id="KW-1185">Reference proteome</keyword>
<dbReference type="AlphaFoldDB" id="A0A554SG10"/>